<keyword evidence="13" id="KW-1185">Reference proteome</keyword>
<dbReference type="Gene3D" id="3.40.50.970">
    <property type="match status" value="2"/>
</dbReference>
<evidence type="ECO:0000256" key="3">
    <source>
        <dbReference type="ARBA" id="ARBA00011738"/>
    </source>
</evidence>
<evidence type="ECO:0000259" key="11">
    <source>
        <dbReference type="SMART" id="SM00861"/>
    </source>
</evidence>
<dbReference type="EC" id="2.2.1.1" evidence="4 10"/>
<evidence type="ECO:0000313" key="13">
    <source>
        <dbReference type="Proteomes" id="UP001642405"/>
    </source>
</evidence>
<comment type="cofactor">
    <cofactor evidence="10">
        <name>Mg(2+)</name>
        <dbReference type="ChEBI" id="CHEBI:18420"/>
    </cofactor>
    <cofactor evidence="10">
        <name>Ca(2+)</name>
        <dbReference type="ChEBI" id="CHEBI:29108"/>
    </cofactor>
    <cofactor evidence="10">
        <name>Mn(2+)</name>
        <dbReference type="ChEBI" id="CHEBI:29035"/>
    </cofactor>
    <cofactor evidence="10">
        <name>Co(2+)</name>
        <dbReference type="ChEBI" id="CHEBI:48828"/>
    </cofactor>
    <text evidence="10">Binds 1 Mg(2+) ion per subunit. Can also utilize other divalent metal cations, such as Ca(2+), Mn(2+) and Co(2+).</text>
</comment>
<dbReference type="CDD" id="cd02012">
    <property type="entry name" value="TPP_TK"/>
    <property type="match status" value="1"/>
</dbReference>
<evidence type="ECO:0000256" key="4">
    <source>
        <dbReference type="ARBA" id="ARBA00013152"/>
    </source>
</evidence>
<dbReference type="PROSITE" id="PS00802">
    <property type="entry name" value="TRANSKETOLASE_2"/>
    <property type="match status" value="1"/>
</dbReference>
<keyword evidence="10" id="KW-0106">Calcium</keyword>
<evidence type="ECO:0000256" key="1">
    <source>
        <dbReference type="ARBA" id="ARBA00001941"/>
    </source>
</evidence>
<evidence type="ECO:0000256" key="2">
    <source>
        <dbReference type="ARBA" id="ARBA00007131"/>
    </source>
</evidence>
<comment type="cofactor">
    <cofactor evidence="1">
        <name>Co(2+)</name>
        <dbReference type="ChEBI" id="CHEBI:48828"/>
    </cofactor>
</comment>
<keyword evidence="6 10" id="KW-0479">Metal-binding</keyword>
<keyword evidence="8 10" id="KW-0786">Thiamine pyrophosphate</keyword>
<dbReference type="Pfam" id="PF22613">
    <property type="entry name" value="Transketolase_C_1"/>
    <property type="match status" value="1"/>
</dbReference>
<name>A0ABP0B6F0_9PEZI</name>
<evidence type="ECO:0000256" key="8">
    <source>
        <dbReference type="ARBA" id="ARBA00023052"/>
    </source>
</evidence>
<dbReference type="GO" id="GO:0004802">
    <property type="term" value="F:transketolase activity"/>
    <property type="evidence" value="ECO:0007669"/>
    <property type="project" value="UniProtKB-EC"/>
</dbReference>
<dbReference type="InterPro" id="IPR009014">
    <property type="entry name" value="Transketo_C/PFOR_II"/>
</dbReference>
<dbReference type="NCBIfam" id="TIGR00232">
    <property type="entry name" value="tktlase_bact"/>
    <property type="match status" value="1"/>
</dbReference>
<evidence type="ECO:0000313" key="12">
    <source>
        <dbReference type="EMBL" id="CAK7215057.1"/>
    </source>
</evidence>
<evidence type="ECO:0000256" key="9">
    <source>
        <dbReference type="ARBA" id="ARBA00049473"/>
    </source>
</evidence>
<dbReference type="PANTHER" id="PTHR43522:SF2">
    <property type="entry name" value="TRANSKETOLASE 1-RELATED"/>
    <property type="match status" value="1"/>
</dbReference>
<comment type="subunit">
    <text evidence="3 10">Homodimer.</text>
</comment>
<dbReference type="InterPro" id="IPR055152">
    <property type="entry name" value="Transketolase-like_C_2"/>
</dbReference>
<dbReference type="Gene3D" id="3.40.50.920">
    <property type="match status" value="1"/>
</dbReference>
<dbReference type="PANTHER" id="PTHR43522">
    <property type="entry name" value="TRANSKETOLASE"/>
    <property type="match status" value="1"/>
</dbReference>
<dbReference type="InterPro" id="IPR005478">
    <property type="entry name" value="Transketolase_bac-like"/>
</dbReference>
<organism evidence="12 13">
    <name type="scientific">Sporothrix curviconia</name>
    <dbReference type="NCBI Taxonomy" id="1260050"/>
    <lineage>
        <taxon>Eukaryota</taxon>
        <taxon>Fungi</taxon>
        <taxon>Dikarya</taxon>
        <taxon>Ascomycota</taxon>
        <taxon>Pezizomycotina</taxon>
        <taxon>Sordariomycetes</taxon>
        <taxon>Sordariomycetidae</taxon>
        <taxon>Ophiostomatales</taxon>
        <taxon>Ophiostomataceae</taxon>
        <taxon>Sporothrix</taxon>
    </lineage>
</organism>
<dbReference type="InterPro" id="IPR020826">
    <property type="entry name" value="Transketolase_BS"/>
</dbReference>
<dbReference type="SUPFAM" id="SSF52518">
    <property type="entry name" value="Thiamin diphosphate-binding fold (THDP-binding)"/>
    <property type="match status" value="2"/>
</dbReference>
<dbReference type="InterPro" id="IPR005474">
    <property type="entry name" value="Transketolase_N"/>
</dbReference>
<proteinExistence type="inferred from homology"/>
<protein>
    <recommendedName>
        <fullName evidence="4 10">Transketolase</fullName>
        <ecNumber evidence="4 10">2.2.1.1</ecNumber>
    </recommendedName>
</protein>
<reference evidence="12 13" key="1">
    <citation type="submission" date="2024-01" db="EMBL/GenBank/DDBJ databases">
        <authorList>
            <person name="Allen C."/>
            <person name="Tagirdzhanova G."/>
        </authorList>
    </citation>
    <scope>NUCLEOTIDE SEQUENCE [LARGE SCALE GENOMIC DNA]</scope>
</reference>
<dbReference type="InterPro" id="IPR033247">
    <property type="entry name" value="Transketolase_fam"/>
</dbReference>
<dbReference type="CDD" id="cd07033">
    <property type="entry name" value="TPP_PYR_DXS_TK_like"/>
    <property type="match status" value="1"/>
</dbReference>
<feature type="domain" description="Transketolase-like pyrimidine-binding" evidence="11">
    <location>
        <begin position="344"/>
        <end position="521"/>
    </location>
</feature>
<accession>A0ABP0B6F0</accession>
<evidence type="ECO:0000256" key="10">
    <source>
        <dbReference type="RuleBase" id="RU004996"/>
    </source>
</evidence>
<gene>
    <name evidence="12" type="primary">TKL1_1</name>
    <name evidence="12" type="ORF">SCUCBS95973_002347</name>
</gene>
<evidence type="ECO:0000256" key="5">
    <source>
        <dbReference type="ARBA" id="ARBA00022679"/>
    </source>
</evidence>
<dbReference type="SMART" id="SM00861">
    <property type="entry name" value="Transket_pyr"/>
    <property type="match status" value="1"/>
</dbReference>
<dbReference type="Pfam" id="PF00456">
    <property type="entry name" value="Transketolase_N"/>
    <property type="match status" value="1"/>
</dbReference>
<comment type="catalytic activity">
    <reaction evidence="9 10">
        <text>D-sedoheptulose 7-phosphate + D-glyceraldehyde 3-phosphate = aldehydo-D-ribose 5-phosphate + D-xylulose 5-phosphate</text>
        <dbReference type="Rhea" id="RHEA:10508"/>
        <dbReference type="ChEBI" id="CHEBI:57483"/>
        <dbReference type="ChEBI" id="CHEBI:57737"/>
        <dbReference type="ChEBI" id="CHEBI:58273"/>
        <dbReference type="ChEBI" id="CHEBI:59776"/>
        <dbReference type="EC" id="2.2.1.1"/>
    </reaction>
</comment>
<dbReference type="InterPro" id="IPR005475">
    <property type="entry name" value="Transketolase-like_Pyr-bd"/>
</dbReference>
<comment type="function">
    <text evidence="10">Catalyzes the transfer of a two-carbon ketol group from a ketose donor to an aldose acceptor, via a covalent intermediate with the cofactor thiamine pyrophosphate.</text>
</comment>
<evidence type="ECO:0000256" key="7">
    <source>
        <dbReference type="ARBA" id="ARBA00022842"/>
    </source>
</evidence>
<comment type="caution">
    <text evidence="12">The sequence shown here is derived from an EMBL/GenBank/DDBJ whole genome shotgun (WGS) entry which is preliminary data.</text>
</comment>
<dbReference type="PROSITE" id="PS00801">
    <property type="entry name" value="TRANSKETOLASE_1"/>
    <property type="match status" value="1"/>
</dbReference>
<keyword evidence="5 10" id="KW-0808">Transferase</keyword>
<dbReference type="SUPFAM" id="SSF52922">
    <property type="entry name" value="TK C-terminal domain-like"/>
    <property type="match status" value="1"/>
</dbReference>
<comment type="cofactor">
    <cofactor evidence="10">
        <name>thiamine diphosphate</name>
        <dbReference type="ChEBI" id="CHEBI:58937"/>
    </cofactor>
    <text evidence="10">Binds 1 thiamine pyrophosphate per subunit.</text>
</comment>
<dbReference type="Pfam" id="PF02779">
    <property type="entry name" value="Transket_pyr"/>
    <property type="match status" value="1"/>
</dbReference>
<comment type="similarity">
    <text evidence="2 10">Belongs to the transketolase family.</text>
</comment>
<sequence>MAYTHDDQLAINTIRTLAVDAIAKAKSGHPGAPLGMAPVAHVLFSRILKFNPKNPQWLNRDRFVLSNGHGCMLLYGMLHLAGYAVSMEDIQHFRQIDSLTPGHPEANHTPGVEVTTGPLGQGIAKAVGLAMAEAHSAAVFNKGNLDVFSNYTYCFVGDGCLMEGVASEACSLAGHLQLGCLIVVTFCEDVLKRYEAYGWHTQTVADGNNDLPGIEAALRTAQKETSKPSIIALKTTIGYGSLLQGTSAVHGAALQADDIAQLKAKFGFDPHASFAVPQQAYDLYKAVAVHGAKAEEAWATLFENYAARYAREAADIKRRVAKELPAGWETHLPSFTPSASAPAVASRKMSENVLAAVADVVPELVGGSADLTTPNLTRWKDAVDFQAPASGLGSYAGRYIRYGVREHAMGAIMNGLGAYGTILPFAGTFLIFVSYAAPAVRLSALSCVRAIWVATHDSIGQGEDGATHQPIETLAHFRALPNCMVWRPADANETSAAYAAALSARKTPSIIVLTRQDLPPLAGTALSKASKGGYVLLEADKADLTLVSTGSEVALCVDTAAYLSDKHGLVVRIVSLPCFDVFDRQPRDYKLQVLPDGIPSLSVEVLATNGWERYTHEQFGLDRFGASAPYKDLYKKFDFTVQGVAKRALATVDFWKKMPGIVSPVNRAFNQNNLI</sequence>
<dbReference type="Proteomes" id="UP001642405">
    <property type="component" value="Unassembled WGS sequence"/>
</dbReference>
<dbReference type="InterPro" id="IPR029061">
    <property type="entry name" value="THDP-binding"/>
</dbReference>
<evidence type="ECO:0000256" key="6">
    <source>
        <dbReference type="ARBA" id="ARBA00022723"/>
    </source>
</evidence>
<dbReference type="InterPro" id="IPR049557">
    <property type="entry name" value="Transketolase_CS"/>
</dbReference>
<keyword evidence="7 10" id="KW-0460">Magnesium</keyword>
<dbReference type="EMBL" id="CAWUHB010000009">
    <property type="protein sequence ID" value="CAK7215057.1"/>
    <property type="molecule type" value="Genomic_DNA"/>
</dbReference>